<feature type="domain" description="TOG" evidence="7">
    <location>
        <begin position="1"/>
        <end position="232"/>
    </location>
</feature>
<keyword evidence="3" id="KW-0677">Repeat</keyword>
<dbReference type="OrthoDB" id="46159at2759"/>
<dbReference type="Proteomes" id="UP000612055">
    <property type="component" value="Unassembled WGS sequence"/>
</dbReference>
<feature type="compositionally biased region" description="Low complexity" evidence="6">
    <location>
        <begin position="1237"/>
        <end position="1275"/>
    </location>
</feature>
<feature type="compositionally biased region" description="Low complexity" evidence="6">
    <location>
        <begin position="280"/>
        <end position="313"/>
    </location>
</feature>
<feature type="compositionally biased region" description="Polar residues" evidence="6">
    <location>
        <begin position="209"/>
        <end position="218"/>
    </location>
</feature>
<dbReference type="InterPro" id="IPR034085">
    <property type="entry name" value="TOG"/>
</dbReference>
<dbReference type="GO" id="GO:0008017">
    <property type="term" value="F:microtubule binding"/>
    <property type="evidence" value="ECO:0007669"/>
    <property type="project" value="TreeGrafter"/>
</dbReference>
<evidence type="ECO:0000256" key="4">
    <source>
        <dbReference type="ARBA" id="ARBA00023212"/>
    </source>
</evidence>
<keyword evidence="2" id="KW-0963">Cytoplasm</keyword>
<dbReference type="InterPro" id="IPR048491">
    <property type="entry name" value="XMAP215_CLASP_TOG"/>
</dbReference>
<accession>A0A835XSF3</accession>
<evidence type="ECO:0000256" key="1">
    <source>
        <dbReference type="ARBA" id="ARBA00004245"/>
    </source>
</evidence>
<feature type="compositionally biased region" description="Gly residues" evidence="6">
    <location>
        <begin position="1294"/>
        <end position="1304"/>
    </location>
</feature>
<feature type="domain" description="TOG" evidence="7">
    <location>
        <begin position="337"/>
        <end position="576"/>
    </location>
</feature>
<dbReference type="SUPFAM" id="SSF48371">
    <property type="entry name" value="ARM repeat"/>
    <property type="match status" value="1"/>
</dbReference>
<feature type="compositionally biased region" description="Polar residues" evidence="6">
    <location>
        <begin position="1125"/>
        <end position="1138"/>
    </location>
</feature>
<feature type="region of interest" description="Disordered" evidence="6">
    <location>
        <begin position="765"/>
        <end position="841"/>
    </location>
</feature>
<dbReference type="PANTHER" id="PTHR21567">
    <property type="entry name" value="CLASP"/>
    <property type="match status" value="1"/>
</dbReference>
<sequence>MSTSDDAWKDIVQDLRASNKQRVVSGLDSLEALLKRTSLNKVELSELVDLSPSLLVDANSKVALQALETLEAVIKCSDTPLSPHDANLLVPCVAERLGDSRQPVRAQALNVLVSLFQTLRPELVLDKLSPCWQHKNWKVKQGLLEVLAEVVSKSGAAVLGGKDQNNAVIKQVVRMMEDPDVVVRDAAAGCLAEVYRQAPAAALTAVQASSLRPEQQRQALARMGVSDAPAPTPAPDTTTTKSRTSGSASSSSGGGAGPYYAPASGMDATGRLSGSGTAGPAHDTAPPARAAADARRASGAAAGAAPSTAAAPAKRGGFKDSGGVTVDGELPTVTPIPITSERELRSELEAATAELAQAPSADWLARMAAMQKVEGLVLGGALEYEAFHDCLKGLTQALSQQFKERRSSIARQCCHLIGVLAQALGPRFESHAIALLPTLFGVLVITVAVMAESADVGVRAILRHCQTSRLLQAISDGICKEKNPKARQWGATYLVQILEDWHVSVWSRNLEAVEGGIKAAAQDAAGETRQAGRTAMALYNSALPDRAAAFLRRLDPGLQDRLASAVGAAAPAKASKPASAASGRASIAAAIAAKKALAKKTADDESAGIFIAVPGQRPSPRREQPSAPAAEPSSTATLFAPRRPAGRTSISGASAAPAYVADSPAEPSSASGPAPSLGAGSRLAGSSGGGAAGRSSRKSLGMPPGRIPGGSADLTALLGEPSSSSSLQVDPAVQARAAALRRPRMSALPYDLPQRVPVDQSSIAAGRVPMPSQPPSQQQPQEQHSGRPPMAPGTSTSSGRHSHPGYSNERISSGGAAASSTGGGGGGSTEPGTASGPLPPGMLPLTGLVPLSRVVAVILGGPRTWNEKVDALTALAANVRASAPGGGAEFACLGHGAVAPAEPERVGQALERVRERLLEALDDPHQKVLSAALSLLSDVLRCGQGRALEPQLDRLLPALLGKGAEGKEGVRGQCAEVLSECGQAFRPDALLPALSKSLDIVKLPRGKQAALEFFVAQCPRWGALSTNHLRHWLVRLAPLLEDRLPDLRRRAAEALEVLLGCGGAPAREAVNYVAYQHNSADAAPLRRFLLQSPATAALVSGPLHATTSSTATTLTSSLGPHPGATVTSGSLPPAVPSSTANLTGTVNLTAQAAAAQVASLSLSGAPPASTSDSRRQLPSAIYPAPLPTAGPGPGPASATGPASGGPSGPMGSGPAAGAVGPWGPGPQGQGLPPPQQAWPAPASTSAADPYGAVSAYPASASGSGPCAAPFSHSGGTPPPAPSGSYYAQASGQGLSQGPGPGPYSGTGTASGKSGFGLPGSGRSPLTPNGQRRPALPVPTEPNAQLLFLGQLLDAARAAVGAAVGATVNGALDVRHQEAVTTVMEHLAEAAERCGRDVWLRTFPLLMVDAHSWSQHPARSVRAVSFALLRELQAAQPQLFTDANLEAQTGLMLGGVGDAAKEVSLSASAALRSLLAACSPRPGLALLAAALPREREAHRRSGDKGARLGAVMDGVRQLAARLDSRELNRLTFQPHPEIGASLLEALVSNLSDTETSVRRGAVITLADLWYRLGHGVRDVLQVLASSSYNLLCIYYLKLHGVTVVAAEQNPADHPLVVGSVLRGPAPV</sequence>
<dbReference type="InterPro" id="IPR016024">
    <property type="entry name" value="ARM-type_fold"/>
</dbReference>
<feature type="region of interest" description="Disordered" evidence="6">
    <location>
        <begin position="206"/>
        <end position="339"/>
    </location>
</feature>
<dbReference type="GO" id="GO:1902903">
    <property type="term" value="P:regulation of supramolecular fiber organization"/>
    <property type="evidence" value="ECO:0007669"/>
    <property type="project" value="UniProtKB-ARBA"/>
</dbReference>
<name>A0A835XSF3_9CHLO</name>
<dbReference type="EMBL" id="JAEHOE010000062">
    <property type="protein sequence ID" value="KAG2490352.1"/>
    <property type="molecule type" value="Genomic_DNA"/>
</dbReference>
<gene>
    <name evidence="8" type="ORF">HYH03_011154</name>
</gene>
<dbReference type="GO" id="GO:0000226">
    <property type="term" value="P:microtubule cytoskeleton organization"/>
    <property type="evidence" value="ECO:0007669"/>
    <property type="project" value="TreeGrafter"/>
</dbReference>
<dbReference type="Gene3D" id="1.25.10.10">
    <property type="entry name" value="Leucine-rich Repeat Variant"/>
    <property type="match status" value="4"/>
</dbReference>
<dbReference type="GO" id="GO:0000278">
    <property type="term" value="P:mitotic cell cycle"/>
    <property type="evidence" value="ECO:0007669"/>
    <property type="project" value="UniProtKB-ARBA"/>
</dbReference>
<keyword evidence="9" id="KW-1185">Reference proteome</keyword>
<evidence type="ECO:0000313" key="8">
    <source>
        <dbReference type="EMBL" id="KAG2490352.1"/>
    </source>
</evidence>
<feature type="repeat" description="HEAT" evidence="5">
    <location>
        <begin position="89"/>
        <end position="127"/>
    </location>
</feature>
<feature type="compositionally biased region" description="Low complexity" evidence="6">
    <location>
        <begin position="235"/>
        <end position="251"/>
    </location>
</feature>
<dbReference type="PANTHER" id="PTHR21567:SF9">
    <property type="entry name" value="CLIP-ASSOCIATING PROTEIN"/>
    <property type="match status" value="1"/>
</dbReference>
<comment type="subcellular location">
    <subcellularLocation>
        <location evidence="1">Cytoplasm</location>
        <location evidence="1">Cytoskeleton</location>
    </subcellularLocation>
</comment>
<evidence type="ECO:0000256" key="2">
    <source>
        <dbReference type="ARBA" id="ARBA00022490"/>
    </source>
</evidence>
<dbReference type="SMART" id="SM01349">
    <property type="entry name" value="TOG"/>
    <property type="match status" value="3"/>
</dbReference>
<dbReference type="Pfam" id="PF21041">
    <property type="entry name" value="XMAP215_CLASP_TOG"/>
    <property type="match status" value="1"/>
</dbReference>
<dbReference type="Pfam" id="PF12348">
    <property type="entry name" value="CLASP_N"/>
    <property type="match status" value="1"/>
</dbReference>
<proteinExistence type="predicted"/>
<feature type="domain" description="TOG" evidence="7">
    <location>
        <begin position="847"/>
        <end position="1113"/>
    </location>
</feature>
<evidence type="ECO:0000256" key="3">
    <source>
        <dbReference type="ARBA" id="ARBA00022737"/>
    </source>
</evidence>
<feature type="compositionally biased region" description="Pro residues" evidence="6">
    <location>
        <begin position="1184"/>
        <end position="1194"/>
    </location>
</feature>
<evidence type="ECO:0000256" key="6">
    <source>
        <dbReference type="SAM" id="MobiDB-lite"/>
    </source>
</evidence>
<comment type="caution">
    <text evidence="8">The sequence shown here is derived from an EMBL/GenBank/DDBJ whole genome shotgun (WGS) entry which is preliminary data.</text>
</comment>
<dbReference type="GO" id="GO:0031110">
    <property type="term" value="P:regulation of microtubule polymerization or depolymerization"/>
    <property type="evidence" value="ECO:0007669"/>
    <property type="project" value="UniProtKB-ARBA"/>
</dbReference>
<evidence type="ECO:0000256" key="5">
    <source>
        <dbReference type="PROSITE-ProRule" id="PRU00103"/>
    </source>
</evidence>
<protein>
    <recommendedName>
        <fullName evidence="7">TOG domain-containing protein</fullName>
    </recommendedName>
</protein>
<dbReference type="InterPro" id="IPR011989">
    <property type="entry name" value="ARM-like"/>
</dbReference>
<keyword evidence="4" id="KW-0206">Cytoskeleton</keyword>
<organism evidence="8 9">
    <name type="scientific">Edaphochlamys debaryana</name>
    <dbReference type="NCBI Taxonomy" id="47281"/>
    <lineage>
        <taxon>Eukaryota</taxon>
        <taxon>Viridiplantae</taxon>
        <taxon>Chlorophyta</taxon>
        <taxon>core chlorophytes</taxon>
        <taxon>Chlorophyceae</taxon>
        <taxon>CS clade</taxon>
        <taxon>Chlamydomonadales</taxon>
        <taxon>Chlamydomonadales incertae sedis</taxon>
        <taxon>Edaphochlamys</taxon>
    </lineage>
</organism>
<feature type="compositionally biased region" description="Low complexity" evidence="6">
    <location>
        <begin position="1282"/>
        <end position="1293"/>
    </location>
</feature>
<feature type="region of interest" description="Disordered" evidence="6">
    <location>
        <begin position="1163"/>
        <end position="1338"/>
    </location>
</feature>
<evidence type="ECO:0000313" key="9">
    <source>
        <dbReference type="Proteomes" id="UP000612055"/>
    </source>
</evidence>
<evidence type="ECO:0000259" key="7">
    <source>
        <dbReference type="SMART" id="SM01349"/>
    </source>
</evidence>
<feature type="region of interest" description="Disordered" evidence="6">
    <location>
        <begin position="611"/>
        <end position="730"/>
    </location>
</feature>
<feature type="compositionally biased region" description="Low complexity" evidence="6">
    <location>
        <begin position="625"/>
        <end position="637"/>
    </location>
</feature>
<reference evidence="8" key="1">
    <citation type="journal article" date="2020" name="bioRxiv">
        <title>Comparative genomics of Chlamydomonas.</title>
        <authorList>
            <person name="Craig R.J."/>
            <person name="Hasan A.R."/>
            <person name="Ness R.W."/>
            <person name="Keightley P.D."/>
        </authorList>
    </citation>
    <scope>NUCLEOTIDE SEQUENCE</scope>
    <source>
        <strain evidence="8">CCAP 11/70</strain>
    </source>
</reference>
<dbReference type="PROSITE" id="PS50077">
    <property type="entry name" value="HEAT_REPEAT"/>
    <property type="match status" value="1"/>
</dbReference>
<dbReference type="InterPro" id="IPR024395">
    <property type="entry name" value="CLASP_N_dom"/>
</dbReference>
<dbReference type="InterPro" id="IPR021133">
    <property type="entry name" value="HEAT_type_2"/>
</dbReference>
<feature type="compositionally biased region" description="Gly residues" evidence="6">
    <location>
        <begin position="1202"/>
        <end position="1211"/>
    </location>
</feature>
<dbReference type="GO" id="GO:0005881">
    <property type="term" value="C:cytoplasmic microtubule"/>
    <property type="evidence" value="ECO:0007669"/>
    <property type="project" value="TreeGrafter"/>
</dbReference>
<dbReference type="GO" id="GO:0005819">
    <property type="term" value="C:spindle"/>
    <property type="evidence" value="ECO:0007669"/>
    <property type="project" value="UniProtKB-ARBA"/>
</dbReference>
<feature type="region of interest" description="Disordered" evidence="6">
    <location>
        <begin position="1110"/>
        <end position="1138"/>
    </location>
</feature>
<feature type="compositionally biased region" description="Low complexity" evidence="6">
    <location>
        <begin position="663"/>
        <end position="685"/>
    </location>
</feature>